<dbReference type="Proteomes" id="UP000485058">
    <property type="component" value="Unassembled WGS sequence"/>
</dbReference>
<dbReference type="EMBL" id="BLLF01000277">
    <property type="protein sequence ID" value="GFH09961.1"/>
    <property type="molecule type" value="Genomic_DNA"/>
</dbReference>
<dbReference type="InterPro" id="IPR011050">
    <property type="entry name" value="Pectin_lyase_fold/virulence"/>
</dbReference>
<dbReference type="InterPro" id="IPR012334">
    <property type="entry name" value="Pectin_lyas_fold"/>
</dbReference>
<dbReference type="SUPFAM" id="SSF51126">
    <property type="entry name" value="Pectin lyase-like"/>
    <property type="match status" value="1"/>
</dbReference>
<keyword evidence="2" id="KW-1185">Reference proteome</keyword>
<dbReference type="AlphaFoldDB" id="A0A699YKF6"/>
<name>A0A699YKF6_HAELA</name>
<proteinExistence type="predicted"/>
<evidence type="ECO:0000313" key="1">
    <source>
        <dbReference type="EMBL" id="GFH09961.1"/>
    </source>
</evidence>
<accession>A0A699YKF6</accession>
<comment type="caution">
    <text evidence="1">The sequence shown here is derived from an EMBL/GenBank/DDBJ whole genome shotgun (WGS) entry which is preliminary data.</text>
</comment>
<evidence type="ECO:0000313" key="2">
    <source>
        <dbReference type="Proteomes" id="UP000485058"/>
    </source>
</evidence>
<gene>
    <name evidence="1" type="ORF">HaLaN_05195</name>
</gene>
<organism evidence="1 2">
    <name type="scientific">Haematococcus lacustris</name>
    <name type="common">Green alga</name>
    <name type="synonym">Haematococcus pluvialis</name>
    <dbReference type="NCBI Taxonomy" id="44745"/>
    <lineage>
        <taxon>Eukaryota</taxon>
        <taxon>Viridiplantae</taxon>
        <taxon>Chlorophyta</taxon>
        <taxon>core chlorophytes</taxon>
        <taxon>Chlorophyceae</taxon>
        <taxon>CS clade</taxon>
        <taxon>Chlamydomonadales</taxon>
        <taxon>Haematococcaceae</taxon>
        <taxon>Haematococcus</taxon>
    </lineage>
</organism>
<sequence length="139" mass="14434">MPGPGFGRTFPTISAALGSSLAQQAAQRGTLLAIQVSAGRYQERLLLAQPHVTIAAHPPGAEVEVVWATEQPYQSVVDCTARGGCDISGNGLDGVLVRSGAEPSITDCIIHDNKGAGLSLQVSWPGWVGQLAVLDTSWS</sequence>
<protein>
    <submittedName>
        <fullName evidence="1">Beta_helix domain-containing protein</fullName>
    </submittedName>
</protein>
<dbReference type="Gene3D" id="2.160.20.10">
    <property type="entry name" value="Single-stranded right-handed beta-helix, Pectin lyase-like"/>
    <property type="match status" value="1"/>
</dbReference>
<reference evidence="1 2" key="1">
    <citation type="submission" date="2020-02" db="EMBL/GenBank/DDBJ databases">
        <title>Draft genome sequence of Haematococcus lacustris strain NIES-144.</title>
        <authorList>
            <person name="Morimoto D."/>
            <person name="Nakagawa S."/>
            <person name="Yoshida T."/>
            <person name="Sawayama S."/>
        </authorList>
    </citation>
    <scope>NUCLEOTIDE SEQUENCE [LARGE SCALE GENOMIC DNA]</scope>
    <source>
        <strain evidence="1 2">NIES-144</strain>
    </source>
</reference>